<feature type="region of interest" description="Disordered" evidence="9">
    <location>
        <begin position="192"/>
        <end position="272"/>
    </location>
</feature>
<dbReference type="PANTHER" id="PTHR24340:SF82">
    <property type="entry name" value="HOMEOBOX PROTEIN VND"/>
    <property type="match status" value="1"/>
</dbReference>
<dbReference type="FunFam" id="1.10.10.60:FF:000101">
    <property type="entry name" value="NK2 homeobox 8"/>
    <property type="match status" value="1"/>
</dbReference>
<dbReference type="PRINTS" id="PR00024">
    <property type="entry name" value="HOMEOBOX"/>
</dbReference>
<dbReference type="AlphaFoldDB" id="A0A8D8X7N7"/>
<dbReference type="PROSITE" id="PS50071">
    <property type="entry name" value="HOMEOBOX_2"/>
    <property type="match status" value="1"/>
</dbReference>
<dbReference type="CDD" id="cd00086">
    <property type="entry name" value="homeodomain"/>
    <property type="match status" value="1"/>
</dbReference>
<name>A0A8D8X7N7_9HEMI</name>
<evidence type="ECO:0000256" key="2">
    <source>
        <dbReference type="ARBA" id="ARBA00005661"/>
    </source>
</evidence>
<protein>
    <submittedName>
        <fullName evidence="11">Homeobox protein Nkx-2.2a</fullName>
    </submittedName>
</protein>
<dbReference type="EMBL" id="HBUF01269442">
    <property type="protein sequence ID" value="CAG6684843.1"/>
    <property type="molecule type" value="Transcribed_RNA"/>
</dbReference>
<feature type="compositionally biased region" description="Polar residues" evidence="9">
    <location>
        <begin position="192"/>
        <end position="220"/>
    </location>
</feature>
<dbReference type="PANTHER" id="PTHR24340">
    <property type="entry name" value="HOMEOBOX PROTEIN NKX"/>
    <property type="match status" value="1"/>
</dbReference>
<evidence type="ECO:0000256" key="3">
    <source>
        <dbReference type="ARBA" id="ARBA00022473"/>
    </source>
</evidence>
<evidence type="ECO:0000256" key="5">
    <source>
        <dbReference type="ARBA" id="ARBA00023155"/>
    </source>
</evidence>
<dbReference type="Gene3D" id="1.10.10.60">
    <property type="entry name" value="Homeodomain-like"/>
    <property type="match status" value="1"/>
</dbReference>
<accession>A0A8D8X7N7</accession>
<evidence type="ECO:0000256" key="9">
    <source>
        <dbReference type="SAM" id="MobiDB-lite"/>
    </source>
</evidence>
<dbReference type="Pfam" id="PF00046">
    <property type="entry name" value="Homeodomain"/>
    <property type="match status" value="1"/>
</dbReference>
<organism evidence="11">
    <name type="scientific">Cacopsylla melanoneura</name>
    <dbReference type="NCBI Taxonomy" id="428564"/>
    <lineage>
        <taxon>Eukaryota</taxon>
        <taxon>Metazoa</taxon>
        <taxon>Ecdysozoa</taxon>
        <taxon>Arthropoda</taxon>
        <taxon>Hexapoda</taxon>
        <taxon>Insecta</taxon>
        <taxon>Pterygota</taxon>
        <taxon>Neoptera</taxon>
        <taxon>Paraneoptera</taxon>
        <taxon>Hemiptera</taxon>
        <taxon>Sternorrhyncha</taxon>
        <taxon>Psylloidea</taxon>
        <taxon>Psyllidae</taxon>
        <taxon>Psyllinae</taxon>
        <taxon>Cacopsylla</taxon>
    </lineage>
</organism>
<feature type="region of interest" description="Disordered" evidence="9">
    <location>
        <begin position="1"/>
        <end position="57"/>
    </location>
</feature>
<dbReference type="InterPro" id="IPR050394">
    <property type="entry name" value="Homeobox_NK-like"/>
</dbReference>
<dbReference type="InterPro" id="IPR001356">
    <property type="entry name" value="HD"/>
</dbReference>
<dbReference type="GO" id="GO:0030154">
    <property type="term" value="P:cell differentiation"/>
    <property type="evidence" value="ECO:0007669"/>
    <property type="project" value="TreeGrafter"/>
</dbReference>
<feature type="compositionally biased region" description="Low complexity" evidence="9">
    <location>
        <begin position="9"/>
        <end position="31"/>
    </location>
</feature>
<proteinExistence type="inferred from homology"/>
<keyword evidence="4 7" id="KW-0238">DNA-binding</keyword>
<dbReference type="GO" id="GO:0005634">
    <property type="term" value="C:nucleus"/>
    <property type="evidence" value="ECO:0007669"/>
    <property type="project" value="UniProtKB-SubCell"/>
</dbReference>
<evidence type="ECO:0000256" key="6">
    <source>
        <dbReference type="ARBA" id="ARBA00023242"/>
    </source>
</evidence>
<feature type="DNA-binding region" description="Homeobox" evidence="7">
    <location>
        <begin position="267"/>
        <end position="326"/>
    </location>
</feature>
<evidence type="ECO:0000259" key="10">
    <source>
        <dbReference type="PROSITE" id="PS50071"/>
    </source>
</evidence>
<dbReference type="InterPro" id="IPR020479">
    <property type="entry name" value="HD_metazoa"/>
</dbReference>
<dbReference type="GO" id="GO:0000981">
    <property type="term" value="F:DNA-binding transcription factor activity, RNA polymerase II-specific"/>
    <property type="evidence" value="ECO:0007669"/>
    <property type="project" value="InterPro"/>
</dbReference>
<keyword evidence="3" id="KW-0217">Developmental protein</keyword>
<keyword evidence="5 7" id="KW-0371">Homeobox</keyword>
<dbReference type="GO" id="GO:0000978">
    <property type="term" value="F:RNA polymerase II cis-regulatory region sequence-specific DNA binding"/>
    <property type="evidence" value="ECO:0007669"/>
    <property type="project" value="TreeGrafter"/>
</dbReference>
<comment type="similarity">
    <text evidence="2">Belongs to the NK-2 homeobox family.</text>
</comment>
<evidence type="ECO:0000313" key="11">
    <source>
        <dbReference type="EMBL" id="CAG6684844.1"/>
    </source>
</evidence>
<feature type="compositionally biased region" description="Acidic residues" evidence="9">
    <location>
        <begin position="240"/>
        <end position="251"/>
    </location>
</feature>
<reference evidence="11" key="1">
    <citation type="submission" date="2021-05" db="EMBL/GenBank/DDBJ databases">
        <authorList>
            <person name="Alioto T."/>
            <person name="Alioto T."/>
            <person name="Gomez Garrido J."/>
        </authorList>
    </citation>
    <scope>NUCLEOTIDE SEQUENCE</scope>
</reference>
<evidence type="ECO:0000256" key="8">
    <source>
        <dbReference type="RuleBase" id="RU000682"/>
    </source>
</evidence>
<sequence length="386" mass="42672">MKSEEEKSLSVSVSSCSDYEENSNNSVNSISRASTPSKLSPEPESLKKESFRDSPLRTPAHHNIHPSLLAWCPALVPPWCPIFPAAWCSPAAIRSAFPGLLDSMKMPTVQARPSGFHICDILDLNDAKVHNNDHDHQSSNLTSSIHSDGTDLHSSRASGLLFPGSFQAQSEAHAALQHHLATSLTELSGFTGVTSQHQQASPDSTSPSGVTDLTDSSSTHGLGVDSCPIKGSDHNRDLSEDGIDEEIDEENGTQSQTSSLGSNGHKKRKRRVLFSKSQTYELERRFRQQKYLSAPEREHLASIIRLTPTQVKIWFQNHRYKTKRAQQEKGMHTMDHHSSSNVPSPRRVAVPVLVRDGKPCTSSGKSEQLVLPSYTHPLMQHPRSWW</sequence>
<dbReference type="EMBL" id="HBUF01269443">
    <property type="protein sequence ID" value="CAG6684844.1"/>
    <property type="molecule type" value="Transcribed_RNA"/>
</dbReference>
<feature type="compositionally biased region" description="Basic and acidic residues" evidence="9">
    <location>
        <begin position="44"/>
        <end position="55"/>
    </location>
</feature>
<dbReference type="PROSITE" id="PS00027">
    <property type="entry name" value="HOMEOBOX_1"/>
    <property type="match status" value="1"/>
</dbReference>
<dbReference type="SMART" id="SM00389">
    <property type="entry name" value="HOX"/>
    <property type="match status" value="1"/>
</dbReference>
<comment type="subcellular location">
    <subcellularLocation>
        <location evidence="1 7 8">Nucleus</location>
    </subcellularLocation>
</comment>
<evidence type="ECO:0000256" key="4">
    <source>
        <dbReference type="ARBA" id="ARBA00023125"/>
    </source>
</evidence>
<feature type="compositionally biased region" description="Polar residues" evidence="9">
    <location>
        <begin position="252"/>
        <end position="262"/>
    </location>
</feature>
<dbReference type="InterPro" id="IPR009057">
    <property type="entry name" value="Homeodomain-like_sf"/>
</dbReference>
<feature type="domain" description="Homeobox" evidence="10">
    <location>
        <begin position="265"/>
        <end position="325"/>
    </location>
</feature>
<evidence type="ECO:0000256" key="1">
    <source>
        <dbReference type="ARBA" id="ARBA00004123"/>
    </source>
</evidence>
<dbReference type="SUPFAM" id="SSF46689">
    <property type="entry name" value="Homeodomain-like"/>
    <property type="match status" value="1"/>
</dbReference>
<evidence type="ECO:0000256" key="7">
    <source>
        <dbReference type="PROSITE-ProRule" id="PRU00108"/>
    </source>
</evidence>
<keyword evidence="6 7" id="KW-0539">Nucleus</keyword>
<dbReference type="InterPro" id="IPR017970">
    <property type="entry name" value="Homeobox_CS"/>
</dbReference>